<dbReference type="OrthoDB" id="2357567at2"/>
<feature type="transmembrane region" description="Helical" evidence="1">
    <location>
        <begin position="109"/>
        <end position="126"/>
    </location>
</feature>
<dbReference type="RefSeq" id="WP_015880619.1">
    <property type="nucleotide sequence ID" value="NC_012673.1"/>
</dbReference>
<evidence type="ECO:0000313" key="2">
    <source>
        <dbReference type="EMBL" id="ACQ71060.1"/>
    </source>
</evidence>
<feature type="transmembrane region" description="Helical" evidence="1">
    <location>
        <begin position="50"/>
        <end position="70"/>
    </location>
</feature>
<reference evidence="2 3" key="1">
    <citation type="journal article" date="2011" name="J. Bacteriol.">
        <title>Complete genome sequence of the Thermophilic Bacterium Exiguobacterium sp. AT1b.</title>
        <authorList>
            <person name="Vishnivetskaya T.A."/>
            <person name="Lucas S."/>
            <person name="Copeland A."/>
            <person name="Lapidus A."/>
            <person name="Glavina Del Rio T."/>
            <person name="Dalin E."/>
            <person name="Tice H."/>
            <person name="Bruce D.C."/>
            <person name="Goodwin L.A."/>
            <person name="Pitluck S."/>
            <person name="Saunders E."/>
            <person name="Brettin T."/>
            <person name="Detter C."/>
            <person name="Han C."/>
            <person name="Larimer F."/>
            <person name="Land M.L."/>
            <person name="Hauser L.J."/>
            <person name="Kyrpides N.C."/>
            <person name="Ovchinnikova G."/>
            <person name="Kathariou S."/>
            <person name="Ramaley R.F."/>
            <person name="Rodrigues D.F."/>
            <person name="Hendrix C."/>
            <person name="Richardson P."/>
            <person name="Tiedje J.M."/>
        </authorList>
    </citation>
    <scope>NUCLEOTIDE SEQUENCE [LARGE SCALE GENOMIC DNA]</scope>
    <source>
        <strain evidence="3">ATCC BAA-1283 / AT1b</strain>
    </source>
</reference>
<dbReference type="AlphaFoldDB" id="C4L1M8"/>
<evidence type="ECO:0000313" key="3">
    <source>
        <dbReference type="Proteomes" id="UP000000716"/>
    </source>
</evidence>
<organism evidence="2 3">
    <name type="scientific">Exiguobacterium sp. (strain ATCC BAA-1283 / AT1b)</name>
    <dbReference type="NCBI Taxonomy" id="360911"/>
    <lineage>
        <taxon>Bacteria</taxon>
        <taxon>Bacillati</taxon>
        <taxon>Bacillota</taxon>
        <taxon>Bacilli</taxon>
        <taxon>Bacillales</taxon>
        <taxon>Bacillales Family XII. Incertae Sedis</taxon>
        <taxon>Exiguobacterium</taxon>
    </lineage>
</organism>
<dbReference type="Proteomes" id="UP000000716">
    <property type="component" value="Chromosome"/>
</dbReference>
<dbReference type="STRING" id="360911.EAT1b_2137"/>
<keyword evidence="1" id="KW-1133">Transmembrane helix</keyword>
<feature type="transmembrane region" description="Helical" evidence="1">
    <location>
        <begin position="21"/>
        <end position="38"/>
    </location>
</feature>
<evidence type="ECO:0000256" key="1">
    <source>
        <dbReference type="SAM" id="Phobius"/>
    </source>
</evidence>
<sequence length="156" mass="17936">MSETKQRFNHMYASAKRSTRLAIQVGLLIVFSGALFYWNDYQRLAEMTWFIGLFPVTACIKLVFRTNALLTFNESVRYRRLVWYECALGFGMIVLFTLLSMMILFREGYASGLLLACSLVLFGIVASESLDRKLKQVDASHVTHRLYSRGKVGHFD</sequence>
<dbReference type="HOGENOM" id="CLU_1683924_0_0_9"/>
<accession>C4L1M8</accession>
<dbReference type="EMBL" id="CP001615">
    <property type="protein sequence ID" value="ACQ71060.1"/>
    <property type="molecule type" value="Genomic_DNA"/>
</dbReference>
<protein>
    <submittedName>
        <fullName evidence="2">Uncharacterized protein</fullName>
    </submittedName>
</protein>
<proteinExistence type="predicted"/>
<name>C4L1M8_EXISA</name>
<keyword evidence="1" id="KW-0812">Transmembrane</keyword>
<dbReference type="KEGG" id="eat:EAT1b_2137"/>
<gene>
    <name evidence="2" type="ordered locus">EAT1b_2137</name>
</gene>
<feature type="transmembrane region" description="Helical" evidence="1">
    <location>
        <begin position="82"/>
        <end position="103"/>
    </location>
</feature>
<keyword evidence="3" id="KW-1185">Reference proteome</keyword>
<keyword evidence="1" id="KW-0472">Membrane</keyword>